<evidence type="ECO:0000313" key="4">
    <source>
        <dbReference type="EMBL" id="ODB98195.1"/>
    </source>
</evidence>
<dbReference type="AlphaFoldDB" id="A0A1E2UUG9"/>
<dbReference type="PANTHER" id="PTHR43464:SF95">
    <property type="entry name" value="TRNA U34 CARBOXYMETHYLTRANSFERASE"/>
    <property type="match status" value="1"/>
</dbReference>
<dbReference type="CDD" id="cd02440">
    <property type="entry name" value="AdoMet_MTases"/>
    <property type="match status" value="1"/>
</dbReference>
<keyword evidence="1 3" id="KW-0808">Transferase</keyword>
<dbReference type="HAMAP" id="MF_01590">
    <property type="entry name" value="tRNA_carboxymethyltr_CmoB"/>
    <property type="match status" value="1"/>
</dbReference>
<comment type="similarity">
    <text evidence="3">Belongs to the class I-like SAM-binding methyltransferase superfamily. CmoB family.</text>
</comment>
<feature type="binding site" evidence="3">
    <location>
        <begin position="182"/>
        <end position="183"/>
    </location>
    <ligand>
        <name>carboxy-S-adenosyl-L-methionine</name>
        <dbReference type="ChEBI" id="CHEBI:134278"/>
    </ligand>
</feature>
<feature type="binding site" evidence="3">
    <location>
        <position position="106"/>
    </location>
    <ligand>
        <name>carboxy-S-adenosyl-L-methionine</name>
        <dbReference type="ChEBI" id="CHEBI:134278"/>
    </ligand>
</feature>
<dbReference type="InterPro" id="IPR010017">
    <property type="entry name" value="CmoB"/>
</dbReference>
<dbReference type="STRING" id="1818881.A3196_16415"/>
<comment type="caution">
    <text evidence="4">The sequence shown here is derived from an EMBL/GenBank/DDBJ whole genome shotgun (WGS) entry which is preliminary data.</text>
</comment>
<dbReference type="InterPro" id="IPR027555">
    <property type="entry name" value="Mo5U34_MeTrfas-like"/>
</dbReference>
<dbReference type="EC" id="2.5.1.-" evidence="3"/>
<evidence type="ECO:0000313" key="5">
    <source>
        <dbReference type="Proteomes" id="UP000094849"/>
    </source>
</evidence>
<sequence length="327" mass="38009">MNYDWDWCEAYGDHPLERWLKELPQQVERVWREQTHGDIHKWREALARLPDIPVSKVDFRSAKVQAGEMADCDDPTRSQIVDALQQLHPWRKGPYRICGIDVDTEWRSDLKWDRLVEQISPLKNRTVLDVGCGNGYHLWRIHGEGAMRVIGIDPTQLFNMQFEAFKHFLGNGYPVHLFPLGIEDLPAELKAFDTVFSMGVFYHRQSPFSHLTELMGALRKEGELVLETLVIEGGDREVLVPENRYAKMRNVWFIPTVETLKGWMKRSGFSDIRLVDISTTTTDEQRSTEWMRFESLQDYLDPRNPDLTVEGYPAPRRAILVAKKGRG</sequence>
<dbReference type="GO" id="GO:0008168">
    <property type="term" value="F:methyltransferase activity"/>
    <property type="evidence" value="ECO:0007669"/>
    <property type="project" value="TreeGrafter"/>
</dbReference>
<gene>
    <name evidence="3" type="primary">cmoB</name>
    <name evidence="4" type="ORF">A3196_16415</name>
</gene>
<feature type="binding site" evidence="3">
    <location>
        <position position="317"/>
    </location>
    <ligand>
        <name>carboxy-S-adenosyl-L-methionine</name>
        <dbReference type="ChEBI" id="CHEBI:134278"/>
    </ligand>
</feature>
<comment type="subunit">
    <text evidence="3">Homotetramer.</text>
</comment>
<comment type="function">
    <text evidence="3">Catalyzes carboxymethyl transfer from carboxy-S-adenosyl-L-methionine (Cx-SAM) to 5-hydroxyuridine (ho5U) to form 5-carboxymethoxyuridine (cmo5U) at position 34 in tRNAs.</text>
</comment>
<feature type="binding site" evidence="3">
    <location>
        <position position="92"/>
    </location>
    <ligand>
        <name>carboxy-S-adenosyl-L-methionine</name>
        <dbReference type="ChEBI" id="CHEBI:134278"/>
    </ligand>
</feature>
<comment type="catalytic activity">
    <reaction evidence="3">
        <text>carboxy-S-adenosyl-L-methionine + 5-hydroxyuridine(34) in tRNA = 5-carboxymethoxyuridine(34) in tRNA + S-adenosyl-L-homocysteine + H(+)</text>
        <dbReference type="Rhea" id="RHEA:52848"/>
        <dbReference type="Rhea" id="RHEA-COMP:13381"/>
        <dbReference type="Rhea" id="RHEA-COMP:13383"/>
        <dbReference type="ChEBI" id="CHEBI:15378"/>
        <dbReference type="ChEBI" id="CHEBI:57856"/>
        <dbReference type="ChEBI" id="CHEBI:134278"/>
        <dbReference type="ChEBI" id="CHEBI:136877"/>
        <dbReference type="ChEBI" id="CHEBI:136879"/>
    </reaction>
</comment>
<dbReference type="RefSeq" id="WP_069006616.1">
    <property type="nucleotide sequence ID" value="NZ_LVJW01000003.1"/>
</dbReference>
<dbReference type="Pfam" id="PF08003">
    <property type="entry name" value="Methyltransf_9"/>
    <property type="match status" value="1"/>
</dbReference>
<feature type="binding site" evidence="3">
    <location>
        <begin position="153"/>
        <end position="155"/>
    </location>
    <ligand>
        <name>carboxy-S-adenosyl-L-methionine</name>
        <dbReference type="ChEBI" id="CHEBI:134278"/>
    </ligand>
</feature>
<keyword evidence="5" id="KW-1185">Reference proteome</keyword>
<dbReference type="EMBL" id="LVJZ01000003">
    <property type="protein sequence ID" value="ODB98195.1"/>
    <property type="molecule type" value="Genomic_DNA"/>
</dbReference>
<protein>
    <recommendedName>
        <fullName evidence="3">tRNA U34 carboxymethyltransferase</fullName>
        <ecNumber evidence="3">2.5.1.-</ecNumber>
    </recommendedName>
</protein>
<evidence type="ECO:0000256" key="2">
    <source>
        <dbReference type="ARBA" id="ARBA00022694"/>
    </source>
</evidence>
<evidence type="ECO:0000256" key="1">
    <source>
        <dbReference type="ARBA" id="ARBA00022679"/>
    </source>
</evidence>
<dbReference type="GO" id="GO:0002098">
    <property type="term" value="P:tRNA wobble uridine modification"/>
    <property type="evidence" value="ECO:0007669"/>
    <property type="project" value="InterPro"/>
</dbReference>
<feature type="binding site" evidence="3">
    <location>
        <position position="131"/>
    </location>
    <ligand>
        <name>carboxy-S-adenosyl-L-methionine</name>
        <dbReference type="ChEBI" id="CHEBI:134278"/>
    </ligand>
</feature>
<organism evidence="4 5">
    <name type="scientific">Candidatus Thiodiazotropha endoloripes</name>
    <dbReference type="NCBI Taxonomy" id="1818881"/>
    <lineage>
        <taxon>Bacteria</taxon>
        <taxon>Pseudomonadati</taxon>
        <taxon>Pseudomonadota</taxon>
        <taxon>Gammaproteobacteria</taxon>
        <taxon>Chromatiales</taxon>
        <taxon>Sedimenticolaceae</taxon>
        <taxon>Candidatus Thiodiazotropha</taxon>
    </lineage>
</organism>
<accession>A0A1E2UUG9</accession>
<dbReference type="Gene3D" id="3.40.50.150">
    <property type="entry name" value="Vaccinia Virus protein VP39"/>
    <property type="match status" value="1"/>
</dbReference>
<keyword evidence="2 3" id="KW-0819">tRNA processing</keyword>
<name>A0A1E2UUG9_9GAMM</name>
<dbReference type="NCBIfam" id="TIGR00452">
    <property type="entry name" value="tRNA 5-methoxyuridine(34)/uridine 5-oxyacetic acid(34) synthase CmoB"/>
    <property type="match status" value="1"/>
</dbReference>
<dbReference type="InterPro" id="IPR029063">
    <property type="entry name" value="SAM-dependent_MTases_sf"/>
</dbReference>
<reference evidence="4 5" key="1">
    <citation type="submission" date="2016-03" db="EMBL/GenBank/DDBJ databases">
        <title>Chemosynthetic sulphur-oxidizing symbionts of marine invertebrate animals are capable of nitrogen fixation.</title>
        <authorList>
            <person name="Petersen J.M."/>
            <person name="Kemper A."/>
            <person name="Gruber-Vodicka H."/>
            <person name="Cardini U."/>
            <person name="Geest Mvander."/>
            <person name="Kleiner M."/>
            <person name="Bulgheresi S."/>
            <person name="Fussmann M."/>
            <person name="Herbold C."/>
            <person name="Seah B.K.B."/>
            <person name="Antony C.Paul."/>
            <person name="Liu D."/>
            <person name="Belitz A."/>
            <person name="Weber M."/>
        </authorList>
    </citation>
    <scope>NUCLEOTIDE SEQUENCE [LARGE SCALE GENOMIC DNA]</scope>
    <source>
        <strain evidence="4">G_D</strain>
    </source>
</reference>
<dbReference type="GO" id="GO:0016765">
    <property type="term" value="F:transferase activity, transferring alkyl or aryl (other than methyl) groups"/>
    <property type="evidence" value="ECO:0007669"/>
    <property type="project" value="UniProtKB-UniRule"/>
</dbReference>
<evidence type="ECO:0000256" key="3">
    <source>
        <dbReference type="HAMAP-Rule" id="MF_01590"/>
    </source>
</evidence>
<feature type="binding site" evidence="3">
    <location>
        <position position="198"/>
    </location>
    <ligand>
        <name>carboxy-S-adenosyl-L-methionine</name>
        <dbReference type="ChEBI" id="CHEBI:134278"/>
    </ligand>
</feature>
<dbReference type="OrthoDB" id="9773188at2"/>
<dbReference type="PANTHER" id="PTHR43464">
    <property type="entry name" value="METHYLTRANSFERASE"/>
    <property type="match status" value="1"/>
</dbReference>
<feature type="binding site" evidence="3">
    <location>
        <position position="202"/>
    </location>
    <ligand>
        <name>carboxy-S-adenosyl-L-methionine</name>
        <dbReference type="ChEBI" id="CHEBI:134278"/>
    </ligand>
</feature>
<dbReference type="SUPFAM" id="SSF53335">
    <property type="entry name" value="S-adenosyl-L-methionine-dependent methyltransferases"/>
    <property type="match status" value="1"/>
</dbReference>
<feature type="binding site" evidence="3">
    <location>
        <position position="111"/>
    </location>
    <ligand>
        <name>carboxy-S-adenosyl-L-methionine</name>
        <dbReference type="ChEBI" id="CHEBI:134278"/>
    </ligand>
</feature>
<dbReference type="Proteomes" id="UP000094849">
    <property type="component" value="Unassembled WGS sequence"/>
</dbReference>
<dbReference type="NCBIfam" id="NF011650">
    <property type="entry name" value="PRK15068.1"/>
    <property type="match status" value="1"/>
</dbReference>
<proteinExistence type="inferred from homology"/>